<keyword evidence="4" id="KW-1185">Reference proteome</keyword>
<accession>A0A0U9HG73</accession>
<dbReference type="SMART" id="SM00331">
    <property type="entry name" value="PP2C_SIG"/>
    <property type="match status" value="1"/>
</dbReference>
<evidence type="ECO:0000313" key="4">
    <source>
        <dbReference type="Proteomes" id="UP000062160"/>
    </source>
</evidence>
<evidence type="ECO:0000313" key="3">
    <source>
        <dbReference type="EMBL" id="GAQ24268.1"/>
    </source>
</evidence>
<reference evidence="3" key="1">
    <citation type="journal article" date="2016" name="Genome Announc.">
        <title>Draft Genome Sequence of the Syntrophic Lactate-Degrading Bacterium Tepidanaerobacter syntrophicus JLT.</title>
        <authorList>
            <person name="Matsuura N."/>
            <person name="Ohashi A."/>
            <person name="Tourlousse D.M."/>
            <person name="Sekiguchi Y."/>
        </authorList>
    </citation>
    <scope>NUCLEOTIDE SEQUENCE [LARGE SCALE GENOMIC DNA]</scope>
    <source>
        <strain evidence="3">JL</strain>
    </source>
</reference>
<dbReference type="InterPro" id="IPR036457">
    <property type="entry name" value="PPM-type-like_dom_sf"/>
</dbReference>
<protein>
    <submittedName>
        <fullName evidence="3">Stage II sporulation protein E</fullName>
    </submittedName>
</protein>
<organism evidence="3">
    <name type="scientific">Tepidanaerobacter syntrophicus</name>
    <dbReference type="NCBI Taxonomy" id="224999"/>
    <lineage>
        <taxon>Bacteria</taxon>
        <taxon>Bacillati</taxon>
        <taxon>Bacillota</taxon>
        <taxon>Clostridia</taxon>
        <taxon>Thermosediminibacterales</taxon>
        <taxon>Tepidanaerobacteraceae</taxon>
        <taxon>Tepidanaerobacter</taxon>
    </lineage>
</organism>
<dbReference type="AlphaFoldDB" id="A0A0U9HG73"/>
<evidence type="ECO:0000259" key="2">
    <source>
        <dbReference type="SMART" id="SM00331"/>
    </source>
</evidence>
<dbReference type="Pfam" id="PF07228">
    <property type="entry name" value="SpoIIE"/>
    <property type="match status" value="1"/>
</dbReference>
<dbReference type="GO" id="GO:0016791">
    <property type="term" value="F:phosphatase activity"/>
    <property type="evidence" value="ECO:0007669"/>
    <property type="project" value="TreeGrafter"/>
</dbReference>
<feature type="domain" description="PPM-type phosphatase" evidence="2">
    <location>
        <begin position="4"/>
        <end position="218"/>
    </location>
</feature>
<dbReference type="InterPro" id="IPR052016">
    <property type="entry name" value="Bact_Sigma-Reg"/>
</dbReference>
<dbReference type="EMBL" id="DF976999">
    <property type="protein sequence ID" value="GAQ24268.1"/>
    <property type="molecule type" value="Genomic_DNA"/>
</dbReference>
<dbReference type="InterPro" id="IPR001932">
    <property type="entry name" value="PPM-type_phosphatase-like_dom"/>
</dbReference>
<dbReference type="PANTHER" id="PTHR43156">
    <property type="entry name" value="STAGE II SPORULATION PROTEIN E-RELATED"/>
    <property type="match status" value="1"/>
</dbReference>
<dbReference type="SUPFAM" id="SSF81606">
    <property type="entry name" value="PP2C-like"/>
    <property type="match status" value="1"/>
</dbReference>
<gene>
    <name evidence="3" type="ORF">TSYNT_594</name>
</gene>
<name>A0A0U9HG73_9FIRM</name>
<dbReference type="RefSeq" id="WP_059031368.1">
    <property type="nucleotide sequence ID" value="NZ_BSDN01000001.1"/>
</dbReference>
<sequence length="389" mass="42971">MKVRTEIYWESLNKYGEELCGDKVETVQNPNETIMVMADGLGSGVKANILSTLTSKIAVTMLKQGLSIEETIKTIMATLPICKVRKIAYSTFTIIRVDSAGNCYIAEYGNPPVMLLRGGKVLKLYGDEREIEGKQVTEYRFKTQIGDVLITLSDGVVHAGVGGILNLGWQWKNIAEYIEKIAQVEHTLGSLVKLLSAVTTNLYMEKPGDDATIAALKIIKPEFATVFTGPPQNPDDDEKVIERLMKSEGKKIVCGGTAAQITARILGREIITSTEFVDANIPPTAKIEGIDLVTEGVLTLAHTRELLLRYMDPAVQYKQLRELERKDGASRLAKLLLSATDITFLIGKAINPAHQNPDFPKELSIKLNIVKEIGETLEKIGKNIEMIYY</sequence>
<keyword evidence="1" id="KW-0378">Hydrolase</keyword>
<dbReference type="PANTHER" id="PTHR43156:SF2">
    <property type="entry name" value="STAGE II SPORULATION PROTEIN E"/>
    <property type="match status" value="1"/>
</dbReference>
<proteinExistence type="predicted"/>
<dbReference type="Gene3D" id="3.60.40.10">
    <property type="entry name" value="PPM-type phosphatase domain"/>
    <property type="match status" value="1"/>
</dbReference>
<evidence type="ECO:0000256" key="1">
    <source>
        <dbReference type="ARBA" id="ARBA00022801"/>
    </source>
</evidence>
<dbReference type="Proteomes" id="UP000062160">
    <property type="component" value="Unassembled WGS sequence"/>
</dbReference>
<dbReference type="OrthoDB" id="1090916at2"/>
<dbReference type="STRING" id="224999.GCA_001485475_00250"/>